<organism evidence="1 2">
    <name type="scientific">Caerostris extrusa</name>
    <name type="common">Bark spider</name>
    <name type="synonym">Caerostris bankana</name>
    <dbReference type="NCBI Taxonomy" id="172846"/>
    <lineage>
        <taxon>Eukaryota</taxon>
        <taxon>Metazoa</taxon>
        <taxon>Ecdysozoa</taxon>
        <taxon>Arthropoda</taxon>
        <taxon>Chelicerata</taxon>
        <taxon>Arachnida</taxon>
        <taxon>Araneae</taxon>
        <taxon>Araneomorphae</taxon>
        <taxon>Entelegynae</taxon>
        <taxon>Araneoidea</taxon>
        <taxon>Araneidae</taxon>
        <taxon>Caerostris</taxon>
    </lineage>
</organism>
<sequence>MTHTHRHTNPNLSFNFSICEENNSSYYCVIHTPRLQSTVTQLNYPSSEIERSFPPGRVGLEDSKGAFPFLKPDTPGHLGSEILELP</sequence>
<name>A0AAV4PX94_CAEEX</name>
<keyword evidence="2" id="KW-1185">Reference proteome</keyword>
<dbReference type="AlphaFoldDB" id="A0AAV4PX94"/>
<evidence type="ECO:0000313" key="2">
    <source>
        <dbReference type="Proteomes" id="UP001054945"/>
    </source>
</evidence>
<protein>
    <submittedName>
        <fullName evidence="1">Uncharacterized protein</fullName>
    </submittedName>
</protein>
<evidence type="ECO:0000313" key="1">
    <source>
        <dbReference type="EMBL" id="GIY02213.1"/>
    </source>
</evidence>
<accession>A0AAV4PX94</accession>
<proteinExistence type="predicted"/>
<comment type="caution">
    <text evidence="1">The sequence shown here is derived from an EMBL/GenBank/DDBJ whole genome shotgun (WGS) entry which is preliminary data.</text>
</comment>
<gene>
    <name evidence="1" type="ORF">CEXT_698561</name>
</gene>
<dbReference type="Proteomes" id="UP001054945">
    <property type="component" value="Unassembled WGS sequence"/>
</dbReference>
<dbReference type="EMBL" id="BPLR01005422">
    <property type="protein sequence ID" value="GIY02213.1"/>
    <property type="molecule type" value="Genomic_DNA"/>
</dbReference>
<reference evidence="1 2" key="1">
    <citation type="submission" date="2021-06" db="EMBL/GenBank/DDBJ databases">
        <title>Caerostris extrusa draft genome.</title>
        <authorList>
            <person name="Kono N."/>
            <person name="Arakawa K."/>
        </authorList>
    </citation>
    <scope>NUCLEOTIDE SEQUENCE [LARGE SCALE GENOMIC DNA]</scope>
</reference>